<dbReference type="NCBIfam" id="TIGR00121">
    <property type="entry name" value="birA_ligase"/>
    <property type="match status" value="1"/>
</dbReference>
<evidence type="ECO:0000256" key="5">
    <source>
        <dbReference type="ARBA" id="ARBA00047846"/>
    </source>
</evidence>
<dbReference type="NCBIfam" id="NF008847">
    <property type="entry name" value="PRK11886.1-2"/>
    <property type="match status" value="1"/>
</dbReference>
<dbReference type="CDD" id="cd16442">
    <property type="entry name" value="BPL"/>
    <property type="match status" value="1"/>
</dbReference>
<keyword evidence="3 6" id="KW-0067">ATP-binding</keyword>
<dbReference type="InterPro" id="IPR004143">
    <property type="entry name" value="BPL_LPL_catalytic"/>
</dbReference>
<dbReference type="Gene3D" id="1.10.10.10">
    <property type="entry name" value="Winged helix-like DNA-binding domain superfamily/Winged helix DNA-binding domain"/>
    <property type="match status" value="1"/>
</dbReference>
<dbReference type="Pfam" id="PF08279">
    <property type="entry name" value="HTH_11"/>
    <property type="match status" value="1"/>
</dbReference>
<comment type="similarity">
    <text evidence="6">Belongs to the biotin--protein ligase family.</text>
</comment>
<evidence type="ECO:0000313" key="8">
    <source>
        <dbReference type="EMBL" id="HEB97546.1"/>
    </source>
</evidence>
<keyword evidence="6" id="KW-0678">Repressor</keyword>
<keyword evidence="4 6" id="KW-0092">Biotin</keyword>
<keyword evidence="6" id="KW-0238">DNA-binding</keyword>
<organism evidence="8">
    <name type="scientific">Sedimenticola thiotaurini</name>
    <dbReference type="NCBI Taxonomy" id="1543721"/>
    <lineage>
        <taxon>Bacteria</taxon>
        <taxon>Pseudomonadati</taxon>
        <taxon>Pseudomonadota</taxon>
        <taxon>Gammaproteobacteria</taxon>
        <taxon>Chromatiales</taxon>
        <taxon>Sedimenticolaceae</taxon>
        <taxon>Sedimenticola</taxon>
    </lineage>
</organism>
<dbReference type="PANTHER" id="PTHR12835:SF5">
    <property type="entry name" value="BIOTIN--PROTEIN LIGASE"/>
    <property type="match status" value="1"/>
</dbReference>
<dbReference type="SUPFAM" id="SSF50037">
    <property type="entry name" value="C-terminal domain of transcriptional repressors"/>
    <property type="match status" value="1"/>
</dbReference>
<dbReference type="SUPFAM" id="SSF55681">
    <property type="entry name" value="Class II aaRS and biotin synthetases"/>
    <property type="match status" value="1"/>
</dbReference>
<reference evidence="8" key="1">
    <citation type="journal article" date="2020" name="mSystems">
        <title>Genome- and Community-Level Interaction Insights into Carbon Utilization and Element Cycling Functions of Hydrothermarchaeota in Hydrothermal Sediment.</title>
        <authorList>
            <person name="Zhou Z."/>
            <person name="Liu Y."/>
            <person name="Xu W."/>
            <person name="Pan J."/>
            <person name="Luo Z.H."/>
            <person name="Li M."/>
        </authorList>
    </citation>
    <scope>NUCLEOTIDE SEQUENCE [LARGE SCALE GENOMIC DNA]</scope>
    <source>
        <strain evidence="8">HyVt-443</strain>
    </source>
</reference>
<dbReference type="InterPro" id="IPR003142">
    <property type="entry name" value="BPL_C"/>
</dbReference>
<dbReference type="GO" id="GO:0003677">
    <property type="term" value="F:DNA binding"/>
    <property type="evidence" value="ECO:0007669"/>
    <property type="project" value="UniProtKB-UniRule"/>
</dbReference>
<sequence>MSNHLQIIRLLADGRFHSGQELADRLSVTRAAVWKQLQQIRERHGLEIHAVKGRGYRLAGPLQLLDRDAILSALPASLCVRPAELEILERIDSTNRYLMQKAVQGLANGHVCLAEQQTEGRGRRGRSWVSPFGGNLYLSLYWQYDLEMAALSGLSLAAGVAVAECLQGLGVAEVALKWPNDLHWRERKLGGLLLEVSGEQGGTSRVVLGLGLNLRMEREQGASIDQPWVALSRIPGAAALDRNRVAGQVVGALIGALSQYQREGLSPFVPRWERFDHYLGKAVELTAGDRRVAGIHRGIDPRGALLLETGRGISAHFGGEVSLRQAGP</sequence>
<dbReference type="EC" id="6.3.4.15" evidence="6"/>
<keyword evidence="6" id="KW-0805">Transcription regulation</keyword>
<keyword evidence="6" id="KW-0804">Transcription</keyword>
<dbReference type="PANTHER" id="PTHR12835">
    <property type="entry name" value="BIOTIN PROTEIN LIGASE"/>
    <property type="match status" value="1"/>
</dbReference>
<dbReference type="HAMAP" id="MF_00978">
    <property type="entry name" value="Bifunct_BirA"/>
    <property type="match status" value="1"/>
</dbReference>
<gene>
    <name evidence="6 8" type="primary">birA</name>
    <name evidence="8" type="ORF">ENI96_14080</name>
</gene>
<evidence type="ECO:0000259" key="7">
    <source>
        <dbReference type="PROSITE" id="PS51733"/>
    </source>
</evidence>
<dbReference type="SUPFAM" id="SSF46785">
    <property type="entry name" value="Winged helix' DNA-binding domain"/>
    <property type="match status" value="1"/>
</dbReference>
<accession>A0A831RQB0</accession>
<dbReference type="EMBL" id="DRKP01000178">
    <property type="protein sequence ID" value="HEB97546.1"/>
    <property type="molecule type" value="Genomic_DNA"/>
</dbReference>
<keyword evidence="2 6" id="KW-0547">Nucleotide-binding</keyword>
<feature type="binding site" evidence="6">
    <location>
        <position position="188"/>
    </location>
    <ligand>
        <name>biotin</name>
        <dbReference type="ChEBI" id="CHEBI:57586"/>
    </ligand>
</feature>
<dbReference type="GO" id="GO:0005524">
    <property type="term" value="F:ATP binding"/>
    <property type="evidence" value="ECO:0007669"/>
    <property type="project" value="UniProtKB-UniRule"/>
</dbReference>
<dbReference type="InterPro" id="IPR013196">
    <property type="entry name" value="HTH_11"/>
</dbReference>
<comment type="function">
    <text evidence="6">Acts both as a biotin--[acetyl-CoA-carboxylase] ligase and a biotin-operon repressor. In the presence of ATP, BirA activates biotin to form the BirA-biotinyl-5'-adenylate (BirA-bio-5'-AMP or holoBirA) complex. HoloBirA can either transfer the biotinyl moiety to the biotin carboxyl carrier protein (BCCP) subunit of acetyl-CoA carboxylase, or bind to the biotin operator site and inhibit transcription of the operon.</text>
</comment>
<proteinExistence type="inferred from homology"/>
<evidence type="ECO:0000256" key="4">
    <source>
        <dbReference type="ARBA" id="ARBA00023267"/>
    </source>
</evidence>
<dbReference type="Proteomes" id="UP000886251">
    <property type="component" value="Unassembled WGS sequence"/>
</dbReference>
<keyword evidence="1 6" id="KW-0436">Ligase</keyword>
<comment type="caution">
    <text evidence="8">The sequence shown here is derived from an EMBL/GenBank/DDBJ whole genome shotgun (WGS) entry which is preliminary data.</text>
</comment>
<name>A0A831RQB0_9GAMM</name>
<comment type="catalytic activity">
    <reaction evidence="5 6">
        <text>biotin + L-lysyl-[protein] + ATP = N(6)-biotinyl-L-lysyl-[protein] + AMP + diphosphate + H(+)</text>
        <dbReference type="Rhea" id="RHEA:11756"/>
        <dbReference type="Rhea" id="RHEA-COMP:9752"/>
        <dbReference type="Rhea" id="RHEA-COMP:10505"/>
        <dbReference type="ChEBI" id="CHEBI:15378"/>
        <dbReference type="ChEBI" id="CHEBI:29969"/>
        <dbReference type="ChEBI" id="CHEBI:30616"/>
        <dbReference type="ChEBI" id="CHEBI:33019"/>
        <dbReference type="ChEBI" id="CHEBI:57586"/>
        <dbReference type="ChEBI" id="CHEBI:83144"/>
        <dbReference type="ChEBI" id="CHEBI:456215"/>
        <dbReference type="EC" id="6.3.4.15"/>
    </reaction>
</comment>
<protein>
    <recommendedName>
        <fullName evidence="6">Bifunctional ligase/repressor BirA</fullName>
    </recommendedName>
    <alternativeName>
        <fullName evidence="6">Biotin operon repressor</fullName>
    </alternativeName>
    <alternativeName>
        <fullName evidence="6">Biotin--[acetyl-CoA-carboxylase] ligase</fullName>
        <ecNumber evidence="6">6.3.4.15</ecNumber>
    </alternativeName>
    <alternativeName>
        <fullName evidence="6">Biotin--protein ligase</fullName>
    </alternativeName>
    <alternativeName>
        <fullName evidence="6">Biotin-[acetyl-CoA carboxylase] synthetase</fullName>
    </alternativeName>
</protein>
<dbReference type="InterPro" id="IPR045864">
    <property type="entry name" value="aa-tRNA-synth_II/BPL/LPL"/>
</dbReference>
<feature type="binding site" evidence="6">
    <location>
        <begin position="121"/>
        <end position="123"/>
    </location>
    <ligand>
        <name>biotin</name>
        <dbReference type="ChEBI" id="CHEBI:57586"/>
    </ligand>
</feature>
<dbReference type="InterPro" id="IPR008988">
    <property type="entry name" value="Transcriptional_repressor_C"/>
</dbReference>
<dbReference type="GO" id="GO:0005737">
    <property type="term" value="C:cytoplasm"/>
    <property type="evidence" value="ECO:0007669"/>
    <property type="project" value="TreeGrafter"/>
</dbReference>
<feature type="domain" description="BPL/LPL catalytic" evidence="7">
    <location>
        <begin position="70"/>
        <end position="261"/>
    </location>
</feature>
<evidence type="ECO:0000256" key="2">
    <source>
        <dbReference type="ARBA" id="ARBA00022741"/>
    </source>
</evidence>
<dbReference type="Pfam" id="PF02237">
    <property type="entry name" value="BPL_C"/>
    <property type="match status" value="1"/>
</dbReference>
<feature type="binding site" evidence="6">
    <location>
        <position position="117"/>
    </location>
    <ligand>
        <name>biotin</name>
        <dbReference type="ChEBI" id="CHEBI:57586"/>
    </ligand>
</feature>
<dbReference type="GO" id="GO:0006355">
    <property type="term" value="P:regulation of DNA-templated transcription"/>
    <property type="evidence" value="ECO:0007669"/>
    <property type="project" value="UniProtKB-UniRule"/>
</dbReference>
<dbReference type="AlphaFoldDB" id="A0A831RQB0"/>
<dbReference type="Gene3D" id="3.30.930.10">
    <property type="entry name" value="Bira Bifunctional Protein, Domain 2"/>
    <property type="match status" value="1"/>
</dbReference>
<dbReference type="InterPro" id="IPR030855">
    <property type="entry name" value="Bifunct_BirA"/>
</dbReference>
<dbReference type="GO" id="GO:0004077">
    <property type="term" value="F:biotin--[biotin carboxyl-carrier protein] ligase activity"/>
    <property type="evidence" value="ECO:0007669"/>
    <property type="project" value="UniProtKB-UniRule"/>
</dbReference>
<dbReference type="InterPro" id="IPR036388">
    <property type="entry name" value="WH-like_DNA-bd_sf"/>
</dbReference>
<dbReference type="Pfam" id="PF03099">
    <property type="entry name" value="BPL_LplA_LipB"/>
    <property type="match status" value="1"/>
</dbReference>
<dbReference type="InterPro" id="IPR036390">
    <property type="entry name" value="WH_DNA-bd_sf"/>
</dbReference>
<dbReference type="InterPro" id="IPR004408">
    <property type="entry name" value="Biotin_CoA_COase_ligase"/>
</dbReference>
<evidence type="ECO:0000256" key="1">
    <source>
        <dbReference type="ARBA" id="ARBA00022598"/>
    </source>
</evidence>
<feature type="binding site" evidence="6">
    <location>
        <begin position="93"/>
        <end position="95"/>
    </location>
    <ligand>
        <name>biotin</name>
        <dbReference type="ChEBI" id="CHEBI:57586"/>
    </ligand>
</feature>
<dbReference type="PROSITE" id="PS51733">
    <property type="entry name" value="BPL_LPL_CATALYTIC"/>
    <property type="match status" value="1"/>
</dbReference>
<evidence type="ECO:0000256" key="6">
    <source>
        <dbReference type="HAMAP-Rule" id="MF_00978"/>
    </source>
</evidence>
<evidence type="ECO:0000256" key="3">
    <source>
        <dbReference type="ARBA" id="ARBA00022840"/>
    </source>
</evidence>
<dbReference type="Gene3D" id="2.30.30.100">
    <property type="match status" value="1"/>
</dbReference>
<feature type="DNA-binding region" description="H-T-H motif" evidence="6">
    <location>
        <begin position="19"/>
        <end position="38"/>
    </location>
</feature>